<dbReference type="SUPFAM" id="SSF53822">
    <property type="entry name" value="Periplasmic binding protein-like I"/>
    <property type="match status" value="1"/>
</dbReference>
<keyword evidence="2 6" id="KW-0238">DNA-binding</keyword>
<dbReference type="PANTHER" id="PTHR30146">
    <property type="entry name" value="LACI-RELATED TRANSCRIPTIONAL REPRESSOR"/>
    <property type="match status" value="1"/>
</dbReference>
<keyword evidence="1" id="KW-0805">Transcription regulation</keyword>
<evidence type="ECO:0000259" key="4">
    <source>
        <dbReference type="PROSITE" id="PS50932"/>
    </source>
</evidence>
<accession>A0A7Y4L2N1</accession>
<proteinExistence type="predicted"/>
<dbReference type="Gene3D" id="3.40.50.2300">
    <property type="match status" value="2"/>
</dbReference>
<dbReference type="PANTHER" id="PTHR30146:SF109">
    <property type="entry name" value="HTH-TYPE TRANSCRIPTIONAL REGULATOR GALS"/>
    <property type="match status" value="1"/>
</dbReference>
<evidence type="ECO:0000313" key="8">
    <source>
        <dbReference type="Proteomes" id="UP000553957"/>
    </source>
</evidence>
<sequence length="354" mass="36354">MARVTQADVARAAGTSMAVVSYVVNGGPRPVAEATRQRVLAAIEQTGYRPDGVARALVGGSTMTLGLIVPDIANEFFAELAAAVEQAARAAGRTVLLANSEGDASTELDLLDTFLQRRIDGLVIVSQAPAAADRLLNRAKTRHVFLGAAPESAASIGVDNFGGAVAATRHLLEHGHSRIAAIAGPAGDHVAEARLAGWRHAVAARPTAGRVRFVQHPFTVTGGYDAALALLNPSPLAPGGPASGASIFGRSGPAGARVRPQAVFASSDRQAIGLLRAAADLGLSVPDDLAVVTFDGSSISAYAVPALTTIQQPIAEMAELAVRQLIDPDPQPLRAVLEVGLVVRRSCGCPPAHL</sequence>
<dbReference type="CDD" id="cd06267">
    <property type="entry name" value="PBP1_LacI_sugar_binding-like"/>
    <property type="match status" value="1"/>
</dbReference>
<evidence type="ECO:0000256" key="2">
    <source>
        <dbReference type="ARBA" id="ARBA00023125"/>
    </source>
</evidence>
<feature type="domain" description="HTH lacI-type" evidence="4">
    <location>
        <begin position="4"/>
        <end position="59"/>
    </location>
</feature>
<reference evidence="5 8" key="2">
    <citation type="submission" date="2020-08" db="EMBL/GenBank/DDBJ databases">
        <title>Sequencing the genomes of 1000 actinobacteria strains.</title>
        <authorList>
            <person name="Klenk H.-P."/>
        </authorList>
    </citation>
    <scope>NUCLEOTIDE SEQUENCE [LARGE SCALE GENOMIC DNA]</scope>
    <source>
        <strain evidence="5 8">DSM 15626</strain>
    </source>
</reference>
<dbReference type="InterPro" id="IPR010982">
    <property type="entry name" value="Lambda_DNA-bd_dom_sf"/>
</dbReference>
<dbReference type="AlphaFoldDB" id="A0A7Y4L2N1"/>
<evidence type="ECO:0000256" key="1">
    <source>
        <dbReference type="ARBA" id="ARBA00023015"/>
    </source>
</evidence>
<keyword evidence="7" id="KW-1185">Reference proteome</keyword>
<comment type="caution">
    <text evidence="6">The sequence shown here is derived from an EMBL/GenBank/DDBJ whole genome shotgun (WGS) entry which is preliminary data.</text>
</comment>
<name>A0A7Y4L2N1_9ACTN</name>
<dbReference type="EMBL" id="JABJRC010000006">
    <property type="protein sequence ID" value="NOL43208.1"/>
    <property type="molecule type" value="Genomic_DNA"/>
</dbReference>
<dbReference type="GO" id="GO:0003700">
    <property type="term" value="F:DNA-binding transcription factor activity"/>
    <property type="evidence" value="ECO:0007669"/>
    <property type="project" value="TreeGrafter"/>
</dbReference>
<dbReference type="Pfam" id="PF00356">
    <property type="entry name" value="LacI"/>
    <property type="match status" value="1"/>
</dbReference>
<reference evidence="6 7" key="1">
    <citation type="submission" date="2020-05" db="EMBL/GenBank/DDBJ databases">
        <title>Genome sequence of Kribbella sandramycini ATCC 39419.</title>
        <authorList>
            <person name="Maclea K.S."/>
            <person name="Fair J.L."/>
        </authorList>
    </citation>
    <scope>NUCLEOTIDE SEQUENCE [LARGE SCALE GENOMIC DNA]</scope>
    <source>
        <strain evidence="6 7">ATCC 39419</strain>
    </source>
</reference>
<dbReference type="InterPro" id="IPR046335">
    <property type="entry name" value="LacI/GalR-like_sensor"/>
</dbReference>
<dbReference type="InterPro" id="IPR028082">
    <property type="entry name" value="Peripla_BP_I"/>
</dbReference>
<dbReference type="EMBL" id="JACHKF010000001">
    <property type="protein sequence ID" value="MBB6571392.1"/>
    <property type="molecule type" value="Genomic_DNA"/>
</dbReference>
<dbReference type="GO" id="GO:0000976">
    <property type="term" value="F:transcription cis-regulatory region binding"/>
    <property type="evidence" value="ECO:0007669"/>
    <property type="project" value="TreeGrafter"/>
</dbReference>
<evidence type="ECO:0000313" key="5">
    <source>
        <dbReference type="EMBL" id="MBB6571392.1"/>
    </source>
</evidence>
<evidence type="ECO:0000313" key="7">
    <source>
        <dbReference type="Proteomes" id="UP000534306"/>
    </source>
</evidence>
<dbReference type="PROSITE" id="PS50932">
    <property type="entry name" value="HTH_LACI_2"/>
    <property type="match status" value="1"/>
</dbReference>
<gene>
    <name evidence="5" type="ORF">HNR71_007029</name>
    <name evidence="6" type="ORF">HPO96_23465</name>
</gene>
<dbReference type="Pfam" id="PF13377">
    <property type="entry name" value="Peripla_BP_3"/>
    <property type="match status" value="1"/>
</dbReference>
<evidence type="ECO:0000256" key="3">
    <source>
        <dbReference type="ARBA" id="ARBA00023163"/>
    </source>
</evidence>
<organism evidence="6 7">
    <name type="scientific">Kribbella sandramycini</name>
    <dbReference type="NCBI Taxonomy" id="60450"/>
    <lineage>
        <taxon>Bacteria</taxon>
        <taxon>Bacillati</taxon>
        <taxon>Actinomycetota</taxon>
        <taxon>Actinomycetes</taxon>
        <taxon>Propionibacteriales</taxon>
        <taxon>Kribbellaceae</taxon>
        <taxon>Kribbella</taxon>
    </lineage>
</organism>
<dbReference type="SUPFAM" id="SSF47413">
    <property type="entry name" value="lambda repressor-like DNA-binding domains"/>
    <property type="match status" value="1"/>
</dbReference>
<dbReference type="Proteomes" id="UP000534306">
    <property type="component" value="Unassembled WGS sequence"/>
</dbReference>
<keyword evidence="3" id="KW-0804">Transcription</keyword>
<protein>
    <submittedName>
        <fullName evidence="6">LacI family DNA-binding transcriptional regulator</fullName>
    </submittedName>
    <submittedName>
        <fullName evidence="5">LacI family transcriptional regulator</fullName>
    </submittedName>
</protein>
<dbReference type="SMART" id="SM00354">
    <property type="entry name" value="HTH_LACI"/>
    <property type="match status" value="1"/>
</dbReference>
<dbReference type="InterPro" id="IPR000843">
    <property type="entry name" value="HTH_LacI"/>
</dbReference>
<dbReference type="Gene3D" id="1.10.260.40">
    <property type="entry name" value="lambda repressor-like DNA-binding domains"/>
    <property type="match status" value="1"/>
</dbReference>
<dbReference type="CDD" id="cd01392">
    <property type="entry name" value="HTH_LacI"/>
    <property type="match status" value="1"/>
</dbReference>
<evidence type="ECO:0000313" key="6">
    <source>
        <dbReference type="EMBL" id="NOL43208.1"/>
    </source>
</evidence>
<dbReference type="RefSeq" id="WP_171676025.1">
    <property type="nucleotide sequence ID" value="NZ_BAAAGT010000016.1"/>
</dbReference>
<dbReference type="Proteomes" id="UP000553957">
    <property type="component" value="Unassembled WGS sequence"/>
</dbReference>